<dbReference type="GeneID" id="38786105"/>
<feature type="transmembrane region" description="Helical" evidence="1">
    <location>
        <begin position="51"/>
        <end position="70"/>
    </location>
</feature>
<evidence type="ECO:0000313" key="3">
    <source>
        <dbReference type="Proteomes" id="UP000287166"/>
    </source>
</evidence>
<dbReference type="AlphaFoldDB" id="A0A401H431"/>
<dbReference type="InParanoid" id="A0A401H431"/>
<feature type="transmembrane region" description="Helical" evidence="1">
    <location>
        <begin position="24"/>
        <end position="44"/>
    </location>
</feature>
<dbReference type="RefSeq" id="XP_027620101.1">
    <property type="nucleotide sequence ID" value="XM_027764300.1"/>
</dbReference>
<dbReference type="InterPro" id="IPR051361">
    <property type="entry name" value="ThrE/Ser_Exporter"/>
</dbReference>
<keyword evidence="1" id="KW-1133">Transmembrane helix</keyword>
<feature type="transmembrane region" description="Helical" evidence="1">
    <location>
        <begin position="82"/>
        <end position="103"/>
    </location>
</feature>
<dbReference type="EMBL" id="BFAD01000015">
    <property type="protein sequence ID" value="GBE89188.1"/>
    <property type="molecule type" value="Genomic_DNA"/>
</dbReference>
<proteinExistence type="predicted"/>
<dbReference type="STRING" id="139825.A0A401H431"/>
<sequence length="202" mass="21563">MWIAGAGATILSITQIGVASKSQLYANVFEITVTIFISFLARGLSSIRSQIICYTAVSSAGIVGILPGYSSGIPHSVKMVYALIYTLFLGFGLQIGSDLYLLFDQGARHDLATLAARMTTAVTIAGAFLADNATTTTNATDGASELQGTFTFTNSTPYIVEHIITGCYTSFPMCDVMFSAGFTYTQSSTSFISRVLKYKIKS</sequence>
<dbReference type="Proteomes" id="UP000287166">
    <property type="component" value="Unassembled WGS sequence"/>
</dbReference>
<evidence type="ECO:0000313" key="2">
    <source>
        <dbReference type="EMBL" id="GBE89188.1"/>
    </source>
</evidence>
<name>A0A401H431_9APHY</name>
<reference evidence="2 3" key="1">
    <citation type="journal article" date="2018" name="Sci. Rep.">
        <title>Genome sequence of the cauliflower mushroom Sparassis crispa (Hanabiratake) and its association with beneficial usage.</title>
        <authorList>
            <person name="Kiyama R."/>
            <person name="Furutani Y."/>
            <person name="Kawaguchi K."/>
            <person name="Nakanishi T."/>
        </authorList>
    </citation>
    <scope>NUCLEOTIDE SEQUENCE [LARGE SCALE GENOMIC DNA]</scope>
</reference>
<keyword evidence="1" id="KW-0812">Transmembrane</keyword>
<keyword evidence="3" id="KW-1185">Reference proteome</keyword>
<comment type="caution">
    <text evidence="2">The sequence shown here is derived from an EMBL/GenBank/DDBJ whole genome shotgun (WGS) entry which is preliminary data.</text>
</comment>
<evidence type="ECO:0000256" key="1">
    <source>
        <dbReference type="SAM" id="Phobius"/>
    </source>
</evidence>
<dbReference type="PANTHER" id="PTHR31082:SF4">
    <property type="entry name" value="PHEROMONE-REGULATED MEMBRANE PROTEIN 10"/>
    <property type="match status" value="1"/>
</dbReference>
<gene>
    <name evidence="2" type="ORF">SCP_1501960</name>
</gene>
<organism evidence="2 3">
    <name type="scientific">Sparassis crispa</name>
    <dbReference type="NCBI Taxonomy" id="139825"/>
    <lineage>
        <taxon>Eukaryota</taxon>
        <taxon>Fungi</taxon>
        <taxon>Dikarya</taxon>
        <taxon>Basidiomycota</taxon>
        <taxon>Agaricomycotina</taxon>
        <taxon>Agaricomycetes</taxon>
        <taxon>Polyporales</taxon>
        <taxon>Sparassidaceae</taxon>
        <taxon>Sparassis</taxon>
    </lineage>
</organism>
<protein>
    <submittedName>
        <fullName evidence="2">Uncharacterized protein</fullName>
    </submittedName>
</protein>
<accession>A0A401H431</accession>
<keyword evidence="1" id="KW-0472">Membrane</keyword>
<dbReference type="OrthoDB" id="413008at2759"/>
<dbReference type="PANTHER" id="PTHR31082">
    <property type="entry name" value="PHEROMONE-REGULATED MEMBRANE PROTEIN 10"/>
    <property type="match status" value="1"/>
</dbReference>